<organism evidence="1 2">
    <name type="scientific">Caldisalinibacter kiritimatiensis</name>
    <dbReference type="NCBI Taxonomy" id="1304284"/>
    <lineage>
        <taxon>Bacteria</taxon>
        <taxon>Bacillati</taxon>
        <taxon>Bacillota</taxon>
        <taxon>Tissierellia</taxon>
        <taxon>Tissierellales</taxon>
        <taxon>Thermohalobacteraceae</taxon>
        <taxon>Caldisalinibacter</taxon>
    </lineage>
</organism>
<dbReference type="Proteomes" id="UP000013378">
    <property type="component" value="Unassembled WGS sequence"/>
</dbReference>
<dbReference type="RefSeq" id="WP_006307581.1">
    <property type="nucleotide sequence ID" value="NZ_ARZA01000048.1"/>
</dbReference>
<proteinExistence type="predicted"/>
<dbReference type="Gene3D" id="3.40.50.1000">
    <property type="entry name" value="HAD superfamily/HAD-like"/>
    <property type="match status" value="1"/>
</dbReference>
<dbReference type="SUPFAM" id="SSF56784">
    <property type="entry name" value="HAD-like"/>
    <property type="match status" value="1"/>
</dbReference>
<dbReference type="AlphaFoldDB" id="R1CGY2"/>
<dbReference type="eggNOG" id="COG4087">
    <property type="taxonomic scope" value="Bacteria"/>
</dbReference>
<evidence type="ECO:0000313" key="2">
    <source>
        <dbReference type="Proteomes" id="UP000013378"/>
    </source>
</evidence>
<reference evidence="1 2" key="1">
    <citation type="journal article" date="2015" name="Geomicrobiol. J.">
        <title>Caldisalinibacter kiritimatiensis gen. nov., sp. nov., a moderately thermohalophilic thiosulfate-reducing bacterium from a hypersaline microbial mat.</title>
        <authorList>
            <person name="Ben Hania W."/>
            <person name="Joseph M."/>
            <person name="Fiebig A."/>
            <person name="Bunk B."/>
            <person name="Klenk H.-P."/>
            <person name="Fardeau M.-L."/>
            <person name="Spring S."/>
        </authorList>
    </citation>
    <scope>NUCLEOTIDE SEQUENCE [LARGE SCALE GENOMIC DNA]</scope>
    <source>
        <strain evidence="1 2">L21-TH-D2</strain>
    </source>
</reference>
<gene>
    <name evidence="1" type="ORF">L21TH_0363</name>
</gene>
<dbReference type="InterPro" id="IPR023214">
    <property type="entry name" value="HAD_sf"/>
</dbReference>
<keyword evidence="2" id="KW-1185">Reference proteome</keyword>
<dbReference type="Pfam" id="PF08282">
    <property type="entry name" value="Hydrolase_3"/>
    <property type="match status" value="1"/>
</dbReference>
<dbReference type="OrthoDB" id="159409at2"/>
<dbReference type="STRING" id="1304284.L21TH_0363"/>
<dbReference type="InterPro" id="IPR036412">
    <property type="entry name" value="HAD-like_sf"/>
</dbReference>
<name>R1CGY2_9FIRM</name>
<protein>
    <recommendedName>
        <fullName evidence="3">HAD family hydrolase, a</fullName>
    </recommendedName>
</protein>
<sequence length="156" mass="17192">MIKIDIPSYKDISIKYLVFDYNGTLAADGKIDNGIKNKLNKLSEIIEIFVLTADTFGTVREYLKDTNVKLHIISKENGTQDKVDFIKNLGLENCVAVGNGNNDSLMLKEAGLGICILGKEGCATNTLLNSDLVIKSIEDCIELFFNTDRLKASLRG</sequence>
<evidence type="ECO:0008006" key="3">
    <source>
        <dbReference type="Google" id="ProtNLM"/>
    </source>
</evidence>
<comment type="caution">
    <text evidence="1">The sequence shown here is derived from an EMBL/GenBank/DDBJ whole genome shotgun (WGS) entry which is preliminary data.</text>
</comment>
<dbReference type="EMBL" id="ARZA01000048">
    <property type="protein sequence ID" value="EOD01560.1"/>
    <property type="molecule type" value="Genomic_DNA"/>
</dbReference>
<accession>R1CGY2</accession>
<evidence type="ECO:0000313" key="1">
    <source>
        <dbReference type="EMBL" id="EOD01560.1"/>
    </source>
</evidence>